<dbReference type="Pfam" id="PF13419">
    <property type="entry name" value="HAD_2"/>
    <property type="match status" value="1"/>
</dbReference>
<dbReference type="PANTHER" id="PTHR43434:SF1">
    <property type="entry name" value="PHOSPHOGLYCOLATE PHOSPHATASE"/>
    <property type="match status" value="1"/>
</dbReference>
<dbReference type="EMBL" id="FNRK01000026">
    <property type="protein sequence ID" value="SEA73862.1"/>
    <property type="molecule type" value="Genomic_DNA"/>
</dbReference>
<dbReference type="SFLD" id="SFLDS00003">
    <property type="entry name" value="Haloacid_Dehalogenase"/>
    <property type="match status" value="1"/>
</dbReference>
<dbReference type="GO" id="GO:0006281">
    <property type="term" value="P:DNA repair"/>
    <property type="evidence" value="ECO:0007669"/>
    <property type="project" value="TreeGrafter"/>
</dbReference>
<keyword evidence="2" id="KW-1185">Reference proteome</keyword>
<dbReference type="GO" id="GO:0005829">
    <property type="term" value="C:cytosol"/>
    <property type="evidence" value="ECO:0007669"/>
    <property type="project" value="TreeGrafter"/>
</dbReference>
<dbReference type="GO" id="GO:0008967">
    <property type="term" value="F:phosphoglycolate phosphatase activity"/>
    <property type="evidence" value="ECO:0007669"/>
    <property type="project" value="TreeGrafter"/>
</dbReference>
<protein>
    <submittedName>
        <fullName evidence="1">Phosphoglycolate phosphatase</fullName>
    </submittedName>
</protein>
<dbReference type="AlphaFoldDB" id="A0A1H4DNS8"/>
<dbReference type="InterPro" id="IPR050155">
    <property type="entry name" value="HAD-like_hydrolase_sf"/>
</dbReference>
<dbReference type="RefSeq" id="WP_090309113.1">
    <property type="nucleotide sequence ID" value="NZ_FNRK01000026.1"/>
</dbReference>
<dbReference type="InterPro" id="IPR023198">
    <property type="entry name" value="PGP-like_dom2"/>
</dbReference>
<organism evidence="1 2">
    <name type="scientific">Eubacterium aggregans</name>
    <dbReference type="NCBI Taxonomy" id="81409"/>
    <lineage>
        <taxon>Bacteria</taxon>
        <taxon>Bacillati</taxon>
        <taxon>Bacillota</taxon>
        <taxon>Clostridia</taxon>
        <taxon>Eubacteriales</taxon>
        <taxon>Eubacteriaceae</taxon>
        <taxon>Eubacterium</taxon>
    </lineage>
</organism>
<reference evidence="1 2" key="1">
    <citation type="submission" date="2016-10" db="EMBL/GenBank/DDBJ databases">
        <authorList>
            <person name="de Groot N.N."/>
        </authorList>
    </citation>
    <scope>NUCLEOTIDE SEQUENCE [LARGE SCALE GENOMIC DNA]</scope>
    <source>
        <strain evidence="1 2">SR12</strain>
    </source>
</reference>
<dbReference type="PANTHER" id="PTHR43434">
    <property type="entry name" value="PHOSPHOGLYCOLATE PHOSPHATASE"/>
    <property type="match status" value="1"/>
</dbReference>
<dbReference type="InterPro" id="IPR023214">
    <property type="entry name" value="HAD_sf"/>
</dbReference>
<evidence type="ECO:0000313" key="1">
    <source>
        <dbReference type="EMBL" id="SEA73862.1"/>
    </source>
</evidence>
<dbReference type="Gene3D" id="3.40.50.1000">
    <property type="entry name" value="HAD superfamily/HAD-like"/>
    <property type="match status" value="1"/>
</dbReference>
<dbReference type="OrthoDB" id="9792518at2"/>
<dbReference type="Proteomes" id="UP000199394">
    <property type="component" value="Unassembled WGS sequence"/>
</dbReference>
<accession>A0A1H4DNS8</accession>
<name>A0A1H4DNS8_9FIRM</name>
<dbReference type="InterPro" id="IPR036412">
    <property type="entry name" value="HAD-like_sf"/>
</dbReference>
<sequence length="218" mass="24672">MARLLFDYDGTINDALVVYARAFRKIYGRLVAEGWAEPRQYGDAEISQWLGYSAEEMWRTFMPTMPQEKRLAYSRQLGEEMTAIIQGGGARWYPGAEAMLATLKAQGHTLVFLSNCRHYYQELHRRVFQMDRFFSGYYCTEDYGGASKVGIYAYIAETIGDGFIVIGDRDVDMAIARVHSLAAIGCGYGYGRVEELSGANIVVNHPDEIMEALRKLLE</sequence>
<dbReference type="STRING" id="81409.SAMN04515656_1269"/>
<dbReference type="Gene3D" id="1.10.150.240">
    <property type="entry name" value="Putative phosphatase, domain 2"/>
    <property type="match status" value="1"/>
</dbReference>
<dbReference type="SFLD" id="SFLDG01129">
    <property type="entry name" value="C1.5:_HAD__Beta-PGM__Phosphata"/>
    <property type="match status" value="1"/>
</dbReference>
<evidence type="ECO:0000313" key="2">
    <source>
        <dbReference type="Proteomes" id="UP000199394"/>
    </source>
</evidence>
<dbReference type="InterPro" id="IPR041492">
    <property type="entry name" value="HAD_2"/>
</dbReference>
<proteinExistence type="predicted"/>
<gene>
    <name evidence="1" type="ORF">SAMN04515656_1269</name>
</gene>
<dbReference type="SUPFAM" id="SSF56784">
    <property type="entry name" value="HAD-like"/>
    <property type="match status" value="1"/>
</dbReference>